<feature type="chain" id="PRO_5038953161" evidence="2">
    <location>
        <begin position="25"/>
        <end position="452"/>
    </location>
</feature>
<dbReference type="SUPFAM" id="SSF53850">
    <property type="entry name" value="Periplasmic binding protein-like II"/>
    <property type="match status" value="1"/>
</dbReference>
<evidence type="ECO:0000313" key="3">
    <source>
        <dbReference type="EMBL" id="MSS44059.1"/>
    </source>
</evidence>
<dbReference type="PROSITE" id="PS51257">
    <property type="entry name" value="PROKAR_LIPOPROTEIN"/>
    <property type="match status" value="1"/>
</dbReference>
<organism evidence="3 4">
    <name type="scientific">Anaerosalibacter bizertensis</name>
    <dbReference type="NCBI Taxonomy" id="932217"/>
    <lineage>
        <taxon>Bacteria</taxon>
        <taxon>Bacillati</taxon>
        <taxon>Bacillota</taxon>
        <taxon>Tissierellia</taxon>
        <taxon>Tissierellales</taxon>
        <taxon>Sporanaerobacteraceae</taxon>
        <taxon>Anaerosalibacter</taxon>
    </lineage>
</organism>
<gene>
    <name evidence="3" type="ORF">FYJ27_10025</name>
</gene>
<sequence length="452" mass="50293">MFKSKKVLTLAIVMVLALSLVVTGCSNDVKDEEANSGNEKAATEKSGEKAEIDIFQFKVEIAKELEEAAKAYEEENPNVKINIQTVGGGDDYGAALKAAFQSGSEPDIFNVGGPQDIKDWMDKLEDLSDQPWVDKALEGVLSGATVDDKVYALPFNLEGYGFVYNTEIFKAAGIDAEKIVDFKSLEEAVKTLDKKIKDGELEEDFPLLESVFEFPAKETWITGLHTSNVALGQEFDSSIEAFNAEEVEFKYGDSLKKIIDLQADYSMHRDDKQKLNAVDYTTQAEEGIAIERVAIIQQGNWVYGLVEGVDEEVAEKLDILPIPLEGGKEDSIPVGVPMHWVVNKDSDDAVKDAAKDFLNWLYTSEKGKDYVVNEFHFIPPLTGYEDLEVEDSLGRAVSRYAEAGKTTPWVFMGYPTAWGMEGLGNNIQKYLSGEFTWEQVISESQAQWKEMR</sequence>
<comment type="caution">
    <text evidence="3">The sequence shown here is derived from an EMBL/GenBank/DDBJ whole genome shotgun (WGS) entry which is preliminary data.</text>
</comment>
<dbReference type="PANTHER" id="PTHR43649">
    <property type="entry name" value="ARABINOSE-BINDING PROTEIN-RELATED"/>
    <property type="match status" value="1"/>
</dbReference>
<dbReference type="InterPro" id="IPR006059">
    <property type="entry name" value="SBP"/>
</dbReference>
<name>A0A844FJA5_9FIRM</name>
<dbReference type="OrthoDB" id="9763054at2"/>
<reference evidence="3 4" key="1">
    <citation type="submission" date="2019-08" db="EMBL/GenBank/DDBJ databases">
        <title>In-depth cultivation of the pig gut microbiome towards novel bacterial diversity and tailored functional studies.</title>
        <authorList>
            <person name="Wylensek D."/>
            <person name="Hitch T.C.A."/>
            <person name="Clavel T."/>
        </authorList>
    </citation>
    <scope>NUCLEOTIDE SEQUENCE [LARGE SCALE GENOMIC DNA]</scope>
    <source>
        <strain evidence="3 4">Med78-601-WT-4W-RMD-3</strain>
    </source>
</reference>
<dbReference type="Proteomes" id="UP000462760">
    <property type="component" value="Unassembled WGS sequence"/>
</dbReference>
<evidence type="ECO:0000313" key="4">
    <source>
        <dbReference type="Proteomes" id="UP000462760"/>
    </source>
</evidence>
<dbReference type="RefSeq" id="WP_154484733.1">
    <property type="nucleotide sequence ID" value="NZ_VULR01000015.1"/>
</dbReference>
<dbReference type="InterPro" id="IPR050490">
    <property type="entry name" value="Bact_solute-bd_prot1"/>
</dbReference>
<feature type="signal peptide" evidence="2">
    <location>
        <begin position="1"/>
        <end position="24"/>
    </location>
</feature>
<feature type="coiled-coil region" evidence="1">
    <location>
        <begin position="55"/>
        <end position="82"/>
    </location>
</feature>
<dbReference type="PANTHER" id="PTHR43649:SF12">
    <property type="entry name" value="DIACETYLCHITOBIOSE BINDING PROTEIN DASA"/>
    <property type="match status" value="1"/>
</dbReference>
<protein>
    <submittedName>
        <fullName evidence="3">Extracellular solute-binding protein</fullName>
    </submittedName>
</protein>
<evidence type="ECO:0000256" key="1">
    <source>
        <dbReference type="SAM" id="Coils"/>
    </source>
</evidence>
<keyword evidence="1" id="KW-0175">Coiled coil</keyword>
<dbReference type="AlphaFoldDB" id="A0A844FJA5"/>
<dbReference type="Pfam" id="PF01547">
    <property type="entry name" value="SBP_bac_1"/>
    <property type="match status" value="1"/>
</dbReference>
<evidence type="ECO:0000256" key="2">
    <source>
        <dbReference type="SAM" id="SignalP"/>
    </source>
</evidence>
<keyword evidence="2" id="KW-0732">Signal</keyword>
<accession>A0A844FJA5</accession>
<dbReference type="Gene3D" id="3.40.190.10">
    <property type="entry name" value="Periplasmic binding protein-like II"/>
    <property type="match status" value="2"/>
</dbReference>
<proteinExistence type="predicted"/>
<dbReference type="EMBL" id="VULR01000015">
    <property type="protein sequence ID" value="MSS44059.1"/>
    <property type="molecule type" value="Genomic_DNA"/>
</dbReference>